<dbReference type="EMBL" id="CP036299">
    <property type="protein sequence ID" value="QDV29671.1"/>
    <property type="molecule type" value="Genomic_DNA"/>
</dbReference>
<evidence type="ECO:0000313" key="1">
    <source>
        <dbReference type="EMBL" id="QDV29671.1"/>
    </source>
</evidence>
<name>A0A518GMK9_9PLAN</name>
<dbReference type="Proteomes" id="UP000315349">
    <property type="component" value="Chromosome"/>
</dbReference>
<reference evidence="1 2" key="1">
    <citation type="submission" date="2019-02" db="EMBL/GenBank/DDBJ databases">
        <title>Deep-cultivation of Planctomycetes and their phenomic and genomic characterization uncovers novel biology.</title>
        <authorList>
            <person name="Wiegand S."/>
            <person name="Jogler M."/>
            <person name="Boedeker C."/>
            <person name="Pinto D."/>
            <person name="Vollmers J."/>
            <person name="Rivas-Marin E."/>
            <person name="Kohn T."/>
            <person name="Peeters S.H."/>
            <person name="Heuer A."/>
            <person name="Rast P."/>
            <person name="Oberbeckmann S."/>
            <person name="Bunk B."/>
            <person name="Jeske O."/>
            <person name="Meyerdierks A."/>
            <person name="Storesund J.E."/>
            <person name="Kallscheuer N."/>
            <person name="Luecker S."/>
            <person name="Lage O.M."/>
            <person name="Pohl T."/>
            <person name="Merkel B.J."/>
            <person name="Hornburger P."/>
            <person name="Mueller R.-W."/>
            <person name="Bruemmer F."/>
            <person name="Labrenz M."/>
            <person name="Spormann A.M."/>
            <person name="Op den Camp H."/>
            <person name="Overmann J."/>
            <person name="Amann R."/>
            <person name="Jetten M.S.M."/>
            <person name="Mascher T."/>
            <person name="Medema M.H."/>
            <person name="Devos D.P."/>
            <person name="Kaster A.-K."/>
            <person name="Ovreas L."/>
            <person name="Rohde M."/>
            <person name="Galperin M.Y."/>
            <person name="Jogler C."/>
        </authorList>
    </citation>
    <scope>NUCLEOTIDE SEQUENCE [LARGE SCALE GENOMIC DNA]</scope>
    <source>
        <strain evidence="1 2">Spb1</strain>
    </source>
</reference>
<protein>
    <submittedName>
        <fullName evidence="1">Uncharacterized protein</fullName>
    </submittedName>
</protein>
<dbReference type="AlphaFoldDB" id="A0A518GMK9"/>
<proteinExistence type="predicted"/>
<evidence type="ECO:0000313" key="2">
    <source>
        <dbReference type="Proteomes" id="UP000315349"/>
    </source>
</evidence>
<sequence>MFRLAWNAHGCAAQVKKVFLLQFRQADPSARHAPSLAWMLGDGFSNPLKTHTSKYKSSQEDTASISTPIAPEVVILRPPRMAASGSVF</sequence>
<gene>
    <name evidence="1" type="ORF">Spb1_15850</name>
</gene>
<accession>A0A518GMK9</accession>
<keyword evidence="2" id="KW-1185">Reference proteome</keyword>
<dbReference type="KEGG" id="peh:Spb1_15850"/>
<organism evidence="1 2">
    <name type="scientific">Planctopirus ephydatiae</name>
    <dbReference type="NCBI Taxonomy" id="2528019"/>
    <lineage>
        <taxon>Bacteria</taxon>
        <taxon>Pseudomonadati</taxon>
        <taxon>Planctomycetota</taxon>
        <taxon>Planctomycetia</taxon>
        <taxon>Planctomycetales</taxon>
        <taxon>Planctomycetaceae</taxon>
        <taxon>Planctopirus</taxon>
    </lineage>
</organism>